<organism evidence="2 3">
    <name type="scientific">Colletotrichum noveboracense</name>
    <dbReference type="NCBI Taxonomy" id="2664923"/>
    <lineage>
        <taxon>Eukaryota</taxon>
        <taxon>Fungi</taxon>
        <taxon>Dikarya</taxon>
        <taxon>Ascomycota</taxon>
        <taxon>Pezizomycotina</taxon>
        <taxon>Sordariomycetes</taxon>
        <taxon>Hypocreomycetidae</taxon>
        <taxon>Glomerellales</taxon>
        <taxon>Glomerellaceae</taxon>
        <taxon>Colletotrichum</taxon>
        <taxon>Colletotrichum gloeosporioides species complex</taxon>
    </lineage>
</organism>
<feature type="compositionally biased region" description="Polar residues" evidence="1">
    <location>
        <begin position="1"/>
        <end position="11"/>
    </location>
</feature>
<proteinExistence type="predicted"/>
<feature type="compositionally biased region" description="Basic residues" evidence="1">
    <location>
        <begin position="94"/>
        <end position="109"/>
    </location>
</feature>
<keyword evidence="3" id="KW-1185">Reference proteome</keyword>
<dbReference type="PANTHER" id="PTHR38846:SF1">
    <property type="entry name" value="C3H1-TYPE DOMAIN-CONTAINING PROTEIN"/>
    <property type="match status" value="1"/>
</dbReference>
<evidence type="ECO:0000313" key="2">
    <source>
        <dbReference type="EMBL" id="CAI0644824.1"/>
    </source>
</evidence>
<reference evidence="2" key="1">
    <citation type="submission" date="2022-08" db="EMBL/GenBank/DDBJ databases">
        <authorList>
            <person name="Giroux E."/>
            <person name="Giroux E."/>
        </authorList>
    </citation>
    <scope>NUCLEOTIDE SEQUENCE</scope>
    <source>
        <strain evidence="2">H1091258</strain>
    </source>
</reference>
<name>A0A9W4RQE1_9PEZI</name>
<comment type="caution">
    <text evidence="2">The sequence shown here is derived from an EMBL/GenBank/DDBJ whole genome shotgun (WGS) entry which is preliminary data.</text>
</comment>
<dbReference type="EMBL" id="CAMGZC010000193">
    <property type="protein sequence ID" value="CAI0644824.1"/>
    <property type="molecule type" value="Genomic_DNA"/>
</dbReference>
<accession>A0A9W4RQE1</accession>
<dbReference type="PANTHER" id="PTHR38846">
    <property type="entry name" value="C3H1-TYPE DOMAIN-CONTAINING PROTEIN"/>
    <property type="match status" value="1"/>
</dbReference>
<feature type="region of interest" description="Disordered" evidence="1">
    <location>
        <begin position="1"/>
        <end position="26"/>
    </location>
</feature>
<protein>
    <submittedName>
        <fullName evidence="2">Uncharacterized protein</fullName>
    </submittedName>
</protein>
<evidence type="ECO:0000313" key="3">
    <source>
        <dbReference type="Proteomes" id="UP001152533"/>
    </source>
</evidence>
<feature type="region of interest" description="Disordered" evidence="1">
    <location>
        <begin position="57"/>
        <end position="118"/>
    </location>
</feature>
<dbReference type="Proteomes" id="UP001152533">
    <property type="component" value="Unassembled WGS sequence"/>
</dbReference>
<sequence>MATDKNSQENTGGRVEEVDQPGSDVEDWEFVHEYSFKYQSGDNKSVDDKSVRDAVVNGVTESPTVDVKQVDGEVTDQKEEDMTTDVDEKLAAKREKKREKRRAYKKRAQERRALEKEQEKHIVADVANQNEQISDQNQQKLAETLAEVTFAKKQIDDEISSLQNAQKVAQNMVDKLNEEMTQKMSDLGIANKETDKKTQKEAFLAELISDWDEYFGDGDLDDWQRLCGDLGLPTDLPSKTQCRKAIRTVHVNIRQFLDAVPKPEDVIFFKNIYKLARWSRKSKKLVPKDLITRGTPMRALMRALMRELSRCY</sequence>
<feature type="compositionally biased region" description="Basic and acidic residues" evidence="1">
    <location>
        <begin position="68"/>
        <end position="93"/>
    </location>
</feature>
<dbReference type="AlphaFoldDB" id="A0A9W4RQE1"/>
<gene>
    <name evidence="2" type="ORF">CGXH109_LOCUS39342</name>
</gene>
<evidence type="ECO:0000256" key="1">
    <source>
        <dbReference type="SAM" id="MobiDB-lite"/>
    </source>
</evidence>